<gene>
    <name evidence="5" type="ORF">MF672_001215</name>
</gene>
<dbReference type="EMBL" id="JAKRKC020000001">
    <property type="protein sequence ID" value="MCK2212426.1"/>
    <property type="molecule type" value="Genomic_DNA"/>
</dbReference>
<dbReference type="InterPro" id="IPR046335">
    <property type="entry name" value="LacI/GalR-like_sensor"/>
</dbReference>
<dbReference type="CDD" id="cd01392">
    <property type="entry name" value="HTH_LacI"/>
    <property type="match status" value="1"/>
</dbReference>
<dbReference type="PROSITE" id="PS50932">
    <property type="entry name" value="HTH_LACI_2"/>
    <property type="match status" value="1"/>
</dbReference>
<sequence length="323" mass="35109">MAKLAGVSTSTVSRVLAHSRGVRADSKRKVEAAAAQLGYHHNAVARALRTRRSNTIGMLVPQISNPFFPALVEAIERRLQRENLELLLCGSQGDTEIEARRLNTLVERQVDGIIISPCDYRASEPAVRNALDRIRLIQVDRRVEGVVTDWVGVSDEAGFAQVVDHLVKLGRRKLVFVSSELTNYSAHTRLDAFTAALHKHGLSSALPPMLGSFEVEWGKAAAELLLPHLSDVDGIVCGNDAIALGMLRGLRAASVRVPGDVAVTGFDGISFAEISDPPLTTVHQRWETMADECVRVLLDPADHGPRNIAIMPILQVRESTVGS</sequence>
<dbReference type="CDD" id="cd06267">
    <property type="entry name" value="PBP1_LacI_sugar_binding-like"/>
    <property type="match status" value="1"/>
</dbReference>
<dbReference type="InterPro" id="IPR010982">
    <property type="entry name" value="Lambda_DNA-bd_dom_sf"/>
</dbReference>
<dbReference type="Pfam" id="PF13377">
    <property type="entry name" value="Peripla_BP_3"/>
    <property type="match status" value="1"/>
</dbReference>
<keyword evidence="2" id="KW-0238">DNA-binding</keyword>
<evidence type="ECO:0000256" key="1">
    <source>
        <dbReference type="ARBA" id="ARBA00023015"/>
    </source>
</evidence>
<evidence type="ECO:0000259" key="4">
    <source>
        <dbReference type="PROSITE" id="PS50932"/>
    </source>
</evidence>
<dbReference type="PANTHER" id="PTHR30146:SF109">
    <property type="entry name" value="HTH-TYPE TRANSCRIPTIONAL REGULATOR GALS"/>
    <property type="match status" value="1"/>
</dbReference>
<keyword evidence="3" id="KW-0804">Transcription</keyword>
<dbReference type="InterPro" id="IPR028082">
    <property type="entry name" value="Peripla_BP_I"/>
</dbReference>
<dbReference type="Gene3D" id="1.10.260.40">
    <property type="entry name" value="lambda repressor-like DNA-binding domains"/>
    <property type="match status" value="1"/>
</dbReference>
<organism evidence="5 6">
    <name type="scientific">Actinomadura luzonensis</name>
    <dbReference type="NCBI Taxonomy" id="2805427"/>
    <lineage>
        <taxon>Bacteria</taxon>
        <taxon>Bacillati</taxon>
        <taxon>Actinomycetota</taxon>
        <taxon>Actinomycetes</taxon>
        <taxon>Streptosporangiales</taxon>
        <taxon>Thermomonosporaceae</taxon>
        <taxon>Actinomadura</taxon>
    </lineage>
</organism>
<dbReference type="SMART" id="SM00354">
    <property type="entry name" value="HTH_LACI"/>
    <property type="match status" value="1"/>
</dbReference>
<dbReference type="Gene3D" id="3.40.50.2300">
    <property type="match status" value="2"/>
</dbReference>
<keyword evidence="1" id="KW-0805">Transcription regulation</keyword>
<proteinExistence type="predicted"/>
<dbReference type="SUPFAM" id="SSF47413">
    <property type="entry name" value="lambda repressor-like DNA-binding domains"/>
    <property type="match status" value="1"/>
</dbReference>
<accession>A0ABT0FJF1</accession>
<dbReference type="SUPFAM" id="SSF53822">
    <property type="entry name" value="Periplasmic binding protein-like I"/>
    <property type="match status" value="1"/>
</dbReference>
<protein>
    <submittedName>
        <fullName evidence="5">LacI family transcriptional regulator</fullName>
    </submittedName>
</protein>
<dbReference type="Pfam" id="PF00356">
    <property type="entry name" value="LacI"/>
    <property type="match status" value="1"/>
</dbReference>
<keyword evidence="6" id="KW-1185">Reference proteome</keyword>
<evidence type="ECO:0000313" key="6">
    <source>
        <dbReference type="Proteomes" id="UP001317259"/>
    </source>
</evidence>
<evidence type="ECO:0000256" key="3">
    <source>
        <dbReference type="ARBA" id="ARBA00023163"/>
    </source>
</evidence>
<comment type="caution">
    <text evidence="5">The sequence shown here is derived from an EMBL/GenBank/DDBJ whole genome shotgun (WGS) entry which is preliminary data.</text>
</comment>
<dbReference type="RefSeq" id="WP_242377031.1">
    <property type="nucleotide sequence ID" value="NZ_JAKRKC020000001.1"/>
</dbReference>
<evidence type="ECO:0000256" key="2">
    <source>
        <dbReference type="ARBA" id="ARBA00023125"/>
    </source>
</evidence>
<dbReference type="PANTHER" id="PTHR30146">
    <property type="entry name" value="LACI-RELATED TRANSCRIPTIONAL REPRESSOR"/>
    <property type="match status" value="1"/>
</dbReference>
<reference evidence="5 6" key="1">
    <citation type="submission" date="2022-04" db="EMBL/GenBank/DDBJ databases">
        <title>Genome draft of Actinomadura sp. ATCC 31491.</title>
        <authorList>
            <person name="Shi X."/>
            <person name="Du Y."/>
        </authorList>
    </citation>
    <scope>NUCLEOTIDE SEQUENCE [LARGE SCALE GENOMIC DNA]</scope>
    <source>
        <strain evidence="5 6">ATCC 31491</strain>
    </source>
</reference>
<dbReference type="Proteomes" id="UP001317259">
    <property type="component" value="Unassembled WGS sequence"/>
</dbReference>
<evidence type="ECO:0000313" key="5">
    <source>
        <dbReference type="EMBL" id="MCK2212426.1"/>
    </source>
</evidence>
<name>A0ABT0FJF1_9ACTN</name>
<dbReference type="InterPro" id="IPR000843">
    <property type="entry name" value="HTH_LacI"/>
</dbReference>
<feature type="domain" description="HTH lacI-type" evidence="4">
    <location>
        <begin position="1"/>
        <end position="50"/>
    </location>
</feature>